<dbReference type="Proteomes" id="UP001149813">
    <property type="component" value="Unassembled WGS sequence"/>
</dbReference>
<dbReference type="AlphaFoldDB" id="A0A9W7Y0Y2"/>
<dbReference type="Gene3D" id="2.60.120.260">
    <property type="entry name" value="Galactose-binding domain-like"/>
    <property type="match status" value="1"/>
</dbReference>
<sequence length="176" mass="19704">MDRLPDISRLAHWSASTTKQGFGVTNLLDGSPDTFWQSDGHQPHTLTLRFAKRQPIHAISLFLDYARDESYTPCRIRLLAGSNPHDLQLLLDHVLETPPNGWVLLPLADAAGEKDGGGALHAHFLCIELPANYESGRDVHVRMARVLAPPPRDAAFRRDRVLPFSTPDFSMYDSIR</sequence>
<dbReference type="PANTHER" id="PTHR12936:SF0">
    <property type="entry name" value="ANAPHASE-PROMOTING COMPLEX SUBUNIT 10"/>
    <property type="match status" value="1"/>
</dbReference>
<evidence type="ECO:0000256" key="6">
    <source>
        <dbReference type="PIRNR" id="PIRNR028841"/>
    </source>
</evidence>
<evidence type="ECO:0000256" key="3">
    <source>
        <dbReference type="ARBA" id="ARBA00022776"/>
    </source>
</evidence>
<proteinExistence type="inferred from homology"/>
<dbReference type="OrthoDB" id="24948at2759"/>
<dbReference type="PROSITE" id="PS51284">
    <property type="entry name" value="DOC"/>
    <property type="match status" value="1"/>
</dbReference>
<dbReference type="PIRSF" id="PIRSF028841">
    <property type="entry name" value="APC10_sub"/>
    <property type="match status" value="1"/>
</dbReference>
<dbReference type="GO" id="GO:0051301">
    <property type="term" value="P:cell division"/>
    <property type="evidence" value="ECO:0007669"/>
    <property type="project" value="UniProtKB-KW"/>
</dbReference>
<dbReference type="InterPro" id="IPR016901">
    <property type="entry name" value="APC10/Doc1"/>
</dbReference>
<evidence type="ECO:0000256" key="5">
    <source>
        <dbReference type="ARBA" id="ARBA00023306"/>
    </source>
</evidence>
<organism evidence="8 9">
    <name type="scientific">Coemansia erecta</name>
    <dbReference type="NCBI Taxonomy" id="147472"/>
    <lineage>
        <taxon>Eukaryota</taxon>
        <taxon>Fungi</taxon>
        <taxon>Fungi incertae sedis</taxon>
        <taxon>Zoopagomycota</taxon>
        <taxon>Kickxellomycotina</taxon>
        <taxon>Kickxellomycetes</taxon>
        <taxon>Kickxellales</taxon>
        <taxon>Kickxellaceae</taxon>
        <taxon>Coemansia</taxon>
    </lineage>
</organism>
<protein>
    <recommendedName>
        <fullName evidence="6">Anaphase-promoting complex subunit 10</fullName>
    </recommendedName>
</protein>
<dbReference type="PANTHER" id="PTHR12936">
    <property type="entry name" value="ANAPHASE-PROMOTING COMPLEX 10"/>
    <property type="match status" value="1"/>
</dbReference>
<dbReference type="Pfam" id="PF03256">
    <property type="entry name" value="ANAPC10"/>
    <property type="match status" value="1"/>
</dbReference>
<dbReference type="InterPro" id="IPR008979">
    <property type="entry name" value="Galactose-bd-like_sf"/>
</dbReference>
<comment type="function">
    <text evidence="6">Component of the anaphase promoting complex/cyclosome (APC/C), a cell cycle-regulated E3 ubiquitin-protein ligase complex that controls progression through mitosis and the G1 phase of the cell cycle.</text>
</comment>
<dbReference type="InterPro" id="IPR004939">
    <property type="entry name" value="APC_su10/DOC_dom"/>
</dbReference>
<keyword evidence="3 6" id="KW-0498">Mitosis</keyword>
<dbReference type="GO" id="GO:0005680">
    <property type="term" value="C:anaphase-promoting complex"/>
    <property type="evidence" value="ECO:0007669"/>
    <property type="project" value="InterPro"/>
</dbReference>
<reference evidence="8" key="1">
    <citation type="submission" date="2022-07" db="EMBL/GenBank/DDBJ databases">
        <title>Phylogenomic reconstructions and comparative analyses of Kickxellomycotina fungi.</title>
        <authorList>
            <person name="Reynolds N.K."/>
            <person name="Stajich J.E."/>
            <person name="Barry K."/>
            <person name="Grigoriev I.V."/>
            <person name="Crous P."/>
            <person name="Smith M.E."/>
        </authorList>
    </citation>
    <scope>NUCLEOTIDE SEQUENCE</scope>
    <source>
        <strain evidence="8">NBRC 32514</strain>
    </source>
</reference>
<comment type="caution">
    <text evidence="8">The sequence shown here is derived from an EMBL/GenBank/DDBJ whole genome shotgun (WGS) entry which is preliminary data.</text>
</comment>
<keyword evidence="5 6" id="KW-0131">Cell cycle</keyword>
<feature type="domain" description="DOC" evidence="7">
    <location>
        <begin position="1"/>
        <end position="173"/>
    </location>
</feature>
<evidence type="ECO:0000313" key="9">
    <source>
        <dbReference type="Proteomes" id="UP001149813"/>
    </source>
</evidence>
<dbReference type="EMBL" id="JANBOJ010000164">
    <property type="protein sequence ID" value="KAJ1721545.1"/>
    <property type="molecule type" value="Genomic_DNA"/>
</dbReference>
<dbReference type="CDD" id="cd08366">
    <property type="entry name" value="APC10"/>
    <property type="match status" value="1"/>
</dbReference>
<dbReference type="SMART" id="SM01337">
    <property type="entry name" value="APC10"/>
    <property type="match status" value="1"/>
</dbReference>
<comment type="similarity">
    <text evidence="1 6">Belongs to the APC10 family.</text>
</comment>
<dbReference type="GO" id="GO:0070979">
    <property type="term" value="P:protein K11-linked ubiquitination"/>
    <property type="evidence" value="ECO:0007669"/>
    <property type="project" value="TreeGrafter"/>
</dbReference>
<name>A0A9W7Y0Y2_9FUNG</name>
<gene>
    <name evidence="8" type="ORF">LPJ53_003948</name>
</gene>
<dbReference type="SUPFAM" id="SSF49785">
    <property type="entry name" value="Galactose-binding domain-like"/>
    <property type="match status" value="1"/>
</dbReference>
<evidence type="ECO:0000256" key="1">
    <source>
        <dbReference type="ARBA" id="ARBA00006762"/>
    </source>
</evidence>
<keyword evidence="4 6" id="KW-0833">Ubl conjugation pathway</keyword>
<keyword evidence="2 6" id="KW-0132">Cell division</keyword>
<dbReference type="GO" id="GO:0031145">
    <property type="term" value="P:anaphase-promoting complex-dependent catabolic process"/>
    <property type="evidence" value="ECO:0007669"/>
    <property type="project" value="InterPro"/>
</dbReference>
<evidence type="ECO:0000256" key="2">
    <source>
        <dbReference type="ARBA" id="ARBA00022618"/>
    </source>
</evidence>
<evidence type="ECO:0000313" key="8">
    <source>
        <dbReference type="EMBL" id="KAJ1721545.1"/>
    </source>
</evidence>
<evidence type="ECO:0000259" key="7">
    <source>
        <dbReference type="PROSITE" id="PS51284"/>
    </source>
</evidence>
<accession>A0A9W7Y0Y2</accession>
<evidence type="ECO:0000256" key="4">
    <source>
        <dbReference type="ARBA" id="ARBA00022786"/>
    </source>
</evidence>
<keyword evidence="9" id="KW-1185">Reference proteome</keyword>